<evidence type="ECO:0000259" key="8">
    <source>
        <dbReference type="PROSITE" id="PS51160"/>
    </source>
</evidence>
<evidence type="ECO:0000256" key="3">
    <source>
        <dbReference type="ARBA" id="ARBA00015991"/>
    </source>
</evidence>
<feature type="active site" evidence="5">
    <location>
        <position position="20"/>
    </location>
</feature>
<evidence type="ECO:0000256" key="7">
    <source>
        <dbReference type="SAM" id="MobiDB-lite"/>
    </source>
</evidence>
<dbReference type="PANTHER" id="PTHR47268">
    <property type="entry name" value="ACYLPHOSPHATASE"/>
    <property type="match status" value="1"/>
</dbReference>
<dbReference type="PROSITE" id="PS00150">
    <property type="entry name" value="ACYLPHOSPHATASE_1"/>
    <property type="match status" value="1"/>
</dbReference>
<evidence type="ECO:0000313" key="10">
    <source>
        <dbReference type="Proteomes" id="UP001434337"/>
    </source>
</evidence>
<proteinExistence type="inferred from homology"/>
<evidence type="ECO:0000256" key="5">
    <source>
        <dbReference type="PROSITE-ProRule" id="PRU00520"/>
    </source>
</evidence>
<comment type="similarity">
    <text evidence="1 6">Belongs to the acylphosphatase family.</text>
</comment>
<gene>
    <name evidence="9" type="ORF">PCC79_03405</name>
</gene>
<dbReference type="PROSITE" id="PS51160">
    <property type="entry name" value="ACYLPHOSPHATASE_3"/>
    <property type="match status" value="1"/>
</dbReference>
<reference evidence="9 10" key="1">
    <citation type="journal article" date="2023" name="Environ Microbiome">
        <title>A coral-associated actinobacterium mitigates coral bleaching under heat stress.</title>
        <authorList>
            <person name="Li J."/>
            <person name="Zou Y."/>
            <person name="Li Q."/>
            <person name="Zhang J."/>
            <person name="Bourne D.G."/>
            <person name="Lyu Y."/>
            <person name="Liu C."/>
            <person name="Zhang S."/>
        </authorList>
    </citation>
    <scope>NUCLEOTIDE SEQUENCE [LARGE SCALE GENOMIC DNA]</scope>
    <source>
        <strain evidence="9 10">SCSIO 13291</strain>
    </source>
</reference>
<dbReference type="Gene3D" id="3.30.70.100">
    <property type="match status" value="1"/>
</dbReference>
<dbReference type="EC" id="3.6.1.7" evidence="2 5"/>
<dbReference type="InterPro" id="IPR017968">
    <property type="entry name" value="Acylphosphatase_CS"/>
</dbReference>
<feature type="region of interest" description="Disordered" evidence="7">
    <location>
        <begin position="66"/>
        <end position="99"/>
    </location>
</feature>
<dbReference type="InterPro" id="IPR036046">
    <property type="entry name" value="Acylphosphatase-like_dom_sf"/>
</dbReference>
<dbReference type="PANTHER" id="PTHR47268:SF4">
    <property type="entry name" value="ACYLPHOSPHATASE"/>
    <property type="match status" value="1"/>
</dbReference>
<keyword evidence="5 9" id="KW-0378">Hydrolase</keyword>
<organism evidence="9 10">
    <name type="scientific">Propioniciclava soli</name>
    <dbReference type="NCBI Taxonomy" id="2775081"/>
    <lineage>
        <taxon>Bacteria</taxon>
        <taxon>Bacillati</taxon>
        <taxon>Actinomycetota</taxon>
        <taxon>Actinomycetes</taxon>
        <taxon>Propionibacteriales</taxon>
        <taxon>Propionibacteriaceae</taxon>
        <taxon>Propioniciclava</taxon>
    </lineage>
</organism>
<sequence length="99" mass="10343">MGVVRTVVWVDGLVQGVGFRWWVAGEAARLGVVGSAENLADGRVRVDAQGPSEAVDALVDALIAPGGARGGGRRRPGHVSGHLVESRRPDDRLTDFTTG</sequence>
<dbReference type="RefSeq" id="WP_232549613.1">
    <property type="nucleotide sequence ID" value="NZ_CP115965.1"/>
</dbReference>
<dbReference type="Pfam" id="PF00708">
    <property type="entry name" value="Acylphosphatase"/>
    <property type="match status" value="1"/>
</dbReference>
<accession>A0ABZ3CBW0</accession>
<dbReference type="InterPro" id="IPR020456">
    <property type="entry name" value="Acylphosphatase"/>
</dbReference>
<feature type="compositionally biased region" description="Basic and acidic residues" evidence="7">
    <location>
        <begin position="84"/>
        <end position="99"/>
    </location>
</feature>
<dbReference type="GO" id="GO:0003998">
    <property type="term" value="F:acylphosphatase activity"/>
    <property type="evidence" value="ECO:0007669"/>
    <property type="project" value="UniProtKB-EC"/>
</dbReference>
<feature type="domain" description="Acylphosphatase-like" evidence="8">
    <location>
        <begin position="5"/>
        <end position="99"/>
    </location>
</feature>
<evidence type="ECO:0000313" key="9">
    <source>
        <dbReference type="EMBL" id="WZW99257.1"/>
    </source>
</evidence>
<feature type="active site" evidence="5">
    <location>
        <position position="38"/>
    </location>
</feature>
<evidence type="ECO:0000256" key="2">
    <source>
        <dbReference type="ARBA" id="ARBA00012150"/>
    </source>
</evidence>
<evidence type="ECO:0000256" key="1">
    <source>
        <dbReference type="ARBA" id="ARBA00005614"/>
    </source>
</evidence>
<evidence type="ECO:0000256" key="6">
    <source>
        <dbReference type="RuleBase" id="RU004168"/>
    </source>
</evidence>
<keyword evidence="10" id="KW-1185">Reference proteome</keyword>
<evidence type="ECO:0000256" key="4">
    <source>
        <dbReference type="ARBA" id="ARBA00047645"/>
    </source>
</evidence>
<dbReference type="Proteomes" id="UP001434337">
    <property type="component" value="Chromosome"/>
</dbReference>
<dbReference type="EMBL" id="CP115965">
    <property type="protein sequence ID" value="WZW99257.1"/>
    <property type="molecule type" value="Genomic_DNA"/>
</dbReference>
<dbReference type="InterPro" id="IPR001792">
    <property type="entry name" value="Acylphosphatase-like_dom"/>
</dbReference>
<dbReference type="SUPFAM" id="SSF54975">
    <property type="entry name" value="Acylphosphatase/BLUF domain-like"/>
    <property type="match status" value="1"/>
</dbReference>
<comment type="catalytic activity">
    <reaction evidence="4 5">
        <text>an acyl phosphate + H2O = a carboxylate + phosphate + H(+)</text>
        <dbReference type="Rhea" id="RHEA:14965"/>
        <dbReference type="ChEBI" id="CHEBI:15377"/>
        <dbReference type="ChEBI" id="CHEBI:15378"/>
        <dbReference type="ChEBI" id="CHEBI:29067"/>
        <dbReference type="ChEBI" id="CHEBI:43474"/>
        <dbReference type="ChEBI" id="CHEBI:59918"/>
        <dbReference type="EC" id="3.6.1.7"/>
    </reaction>
</comment>
<protein>
    <recommendedName>
        <fullName evidence="3 5">acylphosphatase</fullName>
        <ecNumber evidence="2 5">3.6.1.7</ecNumber>
    </recommendedName>
</protein>
<name>A0ABZ3CBW0_9ACTN</name>